<dbReference type="AlphaFoldDB" id="A0A250X2X6"/>
<evidence type="ECO:0000313" key="2">
    <source>
        <dbReference type="EMBL" id="GAX77427.1"/>
    </source>
</evidence>
<organism evidence="2 3">
    <name type="scientific">Chlamydomonas eustigma</name>
    <dbReference type="NCBI Taxonomy" id="1157962"/>
    <lineage>
        <taxon>Eukaryota</taxon>
        <taxon>Viridiplantae</taxon>
        <taxon>Chlorophyta</taxon>
        <taxon>core chlorophytes</taxon>
        <taxon>Chlorophyceae</taxon>
        <taxon>CS clade</taxon>
        <taxon>Chlamydomonadales</taxon>
        <taxon>Chlamydomonadaceae</taxon>
        <taxon>Chlamydomonas</taxon>
    </lineage>
</organism>
<proteinExistence type="predicted"/>
<dbReference type="PANTHER" id="PTHR31579">
    <property type="entry name" value="OS03G0796600 PROTEIN"/>
    <property type="match status" value="1"/>
</dbReference>
<comment type="caution">
    <text evidence="2">The sequence shown here is derived from an EMBL/GenBank/DDBJ whole genome shotgun (WGS) entry which is preliminary data.</text>
</comment>
<reference evidence="2 3" key="1">
    <citation type="submission" date="2017-08" db="EMBL/GenBank/DDBJ databases">
        <title>Acidophilic green algal genome provides insights into adaptation to an acidic environment.</title>
        <authorList>
            <person name="Hirooka S."/>
            <person name="Hirose Y."/>
            <person name="Kanesaki Y."/>
            <person name="Higuchi S."/>
            <person name="Fujiwara T."/>
            <person name="Onuma R."/>
            <person name="Era A."/>
            <person name="Ohbayashi R."/>
            <person name="Uzuka A."/>
            <person name="Nozaki H."/>
            <person name="Yoshikawa H."/>
            <person name="Miyagishima S.Y."/>
        </authorList>
    </citation>
    <scope>NUCLEOTIDE SEQUENCE [LARGE SCALE GENOMIC DNA]</scope>
    <source>
        <strain evidence="2 3">NIES-2499</strain>
    </source>
</reference>
<feature type="region of interest" description="Disordered" evidence="1">
    <location>
        <begin position="313"/>
        <end position="338"/>
    </location>
</feature>
<dbReference type="Pfam" id="PF04720">
    <property type="entry name" value="PDDEXK_6"/>
    <property type="match status" value="1"/>
</dbReference>
<dbReference type="STRING" id="1157962.A0A250X2X6"/>
<dbReference type="InterPro" id="IPR006502">
    <property type="entry name" value="PDDEXK-like"/>
</dbReference>
<dbReference type="OrthoDB" id="691424at2759"/>
<dbReference type="Proteomes" id="UP000232323">
    <property type="component" value="Unassembled WGS sequence"/>
</dbReference>
<gene>
    <name evidence="2" type="ORF">CEUSTIGMA_g4872.t1</name>
</gene>
<dbReference type="EMBL" id="BEGY01000024">
    <property type="protein sequence ID" value="GAX77427.1"/>
    <property type="molecule type" value="Genomic_DNA"/>
</dbReference>
<keyword evidence="3" id="KW-1185">Reference proteome</keyword>
<accession>A0A250X2X6</accession>
<evidence type="ECO:0000256" key="1">
    <source>
        <dbReference type="SAM" id="MobiDB-lite"/>
    </source>
</evidence>
<evidence type="ECO:0000313" key="3">
    <source>
        <dbReference type="Proteomes" id="UP000232323"/>
    </source>
</evidence>
<sequence length="349" mass="37915">MNILSFFVGSTGEVEGHGKKVLNKKSVDKNVLKRPSCDVKDESILHKIAEIHTKPSAQNTPSAEVKAACPLVIPTTKRRPPRATVAPVDLFSHNVPYGPSTSESRSASFSCSQILERIHLLVQPSSSLPKEVIRITHKLYSDFRHGAQTASCSVPDLAVALSHAVQNLGCRVLVRRVTDSKQYWSKSMGSTFIICTLPTSPGQVGSGLVIDPNFKDQFHTPNMTQRYSKIWSMLPDVFVGQASQLSPLLQLLCYELSLVFESQGKQLPPWRTFPATVGRWLSNCCVDLAIPASAGPGASSQVSKIMLSAQVTSSSQSSKRLGNQRPEGSGCRDAPRQKPTIVTGFSVAF</sequence>
<protein>
    <submittedName>
        <fullName evidence="2">Uncharacterized protein</fullName>
    </submittedName>
</protein>
<dbReference type="PANTHER" id="PTHR31579:SF1">
    <property type="entry name" value="OS03G0796600 PROTEIN"/>
    <property type="match status" value="1"/>
</dbReference>
<name>A0A250X2X6_9CHLO</name>